<dbReference type="InterPro" id="IPR010272">
    <property type="entry name" value="T6SS_TssF"/>
</dbReference>
<dbReference type="NCBIfam" id="TIGR03359">
    <property type="entry name" value="VI_chp_6"/>
    <property type="match status" value="1"/>
</dbReference>
<dbReference type="PANTHER" id="PTHR35370">
    <property type="entry name" value="CYTOPLASMIC PROTEIN-RELATED-RELATED"/>
    <property type="match status" value="1"/>
</dbReference>
<reference evidence="1 2" key="1">
    <citation type="submission" date="2023-07" db="EMBL/GenBank/DDBJ databases">
        <title>Genomic Encyclopedia of Type Strains, Phase IV (KMG-IV): sequencing the most valuable type-strain genomes for metagenomic binning, comparative biology and taxonomic classification.</title>
        <authorList>
            <person name="Goeker M."/>
        </authorList>
    </citation>
    <scope>NUCLEOTIDE SEQUENCE [LARGE SCALE GENOMIC DNA]</scope>
    <source>
        <strain evidence="1 2">DSM 100301</strain>
    </source>
</reference>
<dbReference type="PIRSF" id="PIRSF028304">
    <property type="entry name" value="UCP028304"/>
    <property type="match status" value="1"/>
</dbReference>
<dbReference type="Pfam" id="PF05947">
    <property type="entry name" value="T6SS_TssF"/>
    <property type="match status" value="1"/>
</dbReference>
<name>A0ABU0I8M4_9HYPH</name>
<dbReference type="PANTHER" id="PTHR35370:SF1">
    <property type="entry name" value="TYPE VI SECRETION SYSTEM COMPONENT TSSF1"/>
    <property type="match status" value="1"/>
</dbReference>
<evidence type="ECO:0000313" key="2">
    <source>
        <dbReference type="Proteomes" id="UP001235269"/>
    </source>
</evidence>
<sequence length="592" mass="65956">MADSFLDRYNDELFALRRRAEKFASAFPKIAGRLRLTGDVADDPHVERLIQSFAYSAARIRQKLDDEFPELTDSLLETLYPHYLAPVPSMSIVRFEPSPMLTNVQRLPRLSDITSEAVGGEECHFRTTQDVDVAPLKIAAATLSGLPIEAPPAPFQGAAGCLKLSLRTTAPRGLSFPEIGLGKLSLFIASPWQQATALFELLANHCLGMALARHAEDREAVFLPASHLSPTGFSADEAMLPTPVSSFTGYRLLTEFFALPQKFLFLTIDGLNRWQGGDCELYIYLDSSDARLERLISAQDFALNATPIVNLFLQSSEPLKLDGSRTEYRLLPDSRRQRAREVYCVEEVRLANRQGEEWRAEPFFGRTQRGGNQEIYWQINRRFDEDETSDTDIAFIDRKRGPLGPTDITASVDTLCLNRDLAEQLPFGGGHPHLDLVKSSDGIATVQALIPPTPTLRMNEKDARQWRLVSHLIFNHLSLFDNGGAALKDILTLYAFRDAPETRQLIDAISRVEAKNTLARLGPAMVPGTDVTIEFDPALIDRAAAFVFGAVLNHFFGLYTSVNSFTRLTIALRGQSQPIIRWPARAADRPLV</sequence>
<proteinExistence type="predicted"/>
<gene>
    <name evidence="1" type="ORF">QO005_000917</name>
</gene>
<protein>
    <submittedName>
        <fullName evidence="1">Type VI secretion system protein ImpG</fullName>
    </submittedName>
</protein>
<organism evidence="1 2">
    <name type="scientific">Rhizobium paknamense</name>
    <dbReference type="NCBI Taxonomy" id="1206817"/>
    <lineage>
        <taxon>Bacteria</taxon>
        <taxon>Pseudomonadati</taxon>
        <taxon>Pseudomonadota</taxon>
        <taxon>Alphaproteobacteria</taxon>
        <taxon>Hyphomicrobiales</taxon>
        <taxon>Rhizobiaceae</taxon>
        <taxon>Rhizobium/Agrobacterium group</taxon>
        <taxon>Rhizobium</taxon>
    </lineage>
</organism>
<evidence type="ECO:0000313" key="1">
    <source>
        <dbReference type="EMBL" id="MDQ0454590.1"/>
    </source>
</evidence>
<comment type="caution">
    <text evidence="1">The sequence shown here is derived from an EMBL/GenBank/DDBJ whole genome shotgun (WGS) entry which is preliminary data.</text>
</comment>
<dbReference type="Proteomes" id="UP001235269">
    <property type="component" value="Unassembled WGS sequence"/>
</dbReference>
<keyword evidence="2" id="KW-1185">Reference proteome</keyword>
<dbReference type="RefSeq" id="WP_307156795.1">
    <property type="nucleotide sequence ID" value="NZ_JAUSWH010000002.1"/>
</dbReference>
<dbReference type="EMBL" id="JAUSWH010000002">
    <property type="protein sequence ID" value="MDQ0454590.1"/>
    <property type="molecule type" value="Genomic_DNA"/>
</dbReference>
<accession>A0ABU0I8M4</accession>